<dbReference type="EMBL" id="BPMK01000001">
    <property type="protein sequence ID" value="GIZ50243.1"/>
    <property type="molecule type" value="Genomic_DNA"/>
</dbReference>
<organism evidence="1 2">
    <name type="scientific">Noviherbaspirillum aridicola</name>
    <dbReference type="NCBI Taxonomy" id="2849687"/>
    <lineage>
        <taxon>Bacteria</taxon>
        <taxon>Pseudomonadati</taxon>
        <taxon>Pseudomonadota</taxon>
        <taxon>Betaproteobacteria</taxon>
        <taxon>Burkholderiales</taxon>
        <taxon>Oxalobacteraceae</taxon>
        <taxon>Noviherbaspirillum</taxon>
    </lineage>
</organism>
<sequence length="145" mass="16376">MLRGAMPIAVVMQRHPPAHRWCDGSWSVAAVVPGTSGAGNRLLEEDGERQTWLMPGLRLELHRDEDDGYFENWAAPEPKVFVMWQMRDGLPQPMLASVSYGEGTRMLDSGDCTEGVPMPPEVHDWLSAYLQAYYQPKPRRGREHG</sequence>
<dbReference type="RefSeq" id="WP_220806419.1">
    <property type="nucleotide sequence ID" value="NZ_BPMK01000001.1"/>
</dbReference>
<gene>
    <name evidence="1" type="ORF">NCCP691_02570</name>
</gene>
<protein>
    <recommendedName>
        <fullName evidence="3">DUF3305 domain-containing protein</fullName>
    </recommendedName>
</protein>
<name>A0ABQ4PZB6_9BURK</name>
<dbReference type="Pfam" id="PF11749">
    <property type="entry name" value="DUF3305"/>
    <property type="match status" value="1"/>
</dbReference>
<comment type="caution">
    <text evidence="1">The sequence shown here is derived from an EMBL/GenBank/DDBJ whole genome shotgun (WGS) entry which is preliminary data.</text>
</comment>
<dbReference type="Proteomes" id="UP000887222">
    <property type="component" value="Unassembled WGS sequence"/>
</dbReference>
<keyword evidence="2" id="KW-1185">Reference proteome</keyword>
<dbReference type="InterPro" id="IPR021736">
    <property type="entry name" value="DUF3305"/>
</dbReference>
<accession>A0ABQ4PZB6</accession>
<reference evidence="1 2" key="1">
    <citation type="journal article" date="2022" name="Int. J. Syst. Evol. Microbiol.">
        <title>Noviherbaspirillum aridicola sp. nov., isolated from an arid soil in Pakistan.</title>
        <authorList>
            <person name="Khan I.U."/>
            <person name="Saqib M."/>
            <person name="Amin A."/>
            <person name="Hussain F."/>
            <person name="Li L."/>
            <person name="Liu Y.H."/>
            <person name="Fang B.Z."/>
            <person name="Ahmed I."/>
            <person name="Li W.J."/>
        </authorList>
    </citation>
    <scope>NUCLEOTIDE SEQUENCE [LARGE SCALE GENOMIC DNA]</scope>
    <source>
        <strain evidence="1 2">NCCP-691</strain>
    </source>
</reference>
<proteinExistence type="predicted"/>
<evidence type="ECO:0008006" key="3">
    <source>
        <dbReference type="Google" id="ProtNLM"/>
    </source>
</evidence>
<evidence type="ECO:0000313" key="2">
    <source>
        <dbReference type="Proteomes" id="UP000887222"/>
    </source>
</evidence>
<evidence type="ECO:0000313" key="1">
    <source>
        <dbReference type="EMBL" id="GIZ50243.1"/>
    </source>
</evidence>